<dbReference type="InterPro" id="IPR009057">
    <property type="entry name" value="Homeodomain-like_sf"/>
</dbReference>
<keyword evidence="3" id="KW-0238">DNA-binding</keyword>
<dbReference type="EMBL" id="VZPB01000036">
    <property type="protein sequence ID" value="KAB0579733.1"/>
    <property type="molecule type" value="Genomic_DNA"/>
</dbReference>
<gene>
    <name evidence="6" type="ORF">F7Q92_14535</name>
</gene>
<dbReference type="Pfam" id="PF12833">
    <property type="entry name" value="HTH_18"/>
    <property type="match status" value="1"/>
</dbReference>
<dbReference type="InterPro" id="IPR018062">
    <property type="entry name" value="HTH_AraC-typ_CS"/>
</dbReference>
<dbReference type="InterPro" id="IPR011051">
    <property type="entry name" value="RmlC_Cupin_sf"/>
</dbReference>
<evidence type="ECO:0000256" key="4">
    <source>
        <dbReference type="ARBA" id="ARBA00023163"/>
    </source>
</evidence>
<reference evidence="6 7" key="1">
    <citation type="submission" date="2019-09" db="EMBL/GenBank/DDBJ databases">
        <title>Draft genome sequences of 48 bacterial type strains from the CCUG.</title>
        <authorList>
            <person name="Tunovic T."/>
            <person name="Pineiro-Iglesias B."/>
            <person name="Unosson C."/>
            <person name="Inganas E."/>
            <person name="Ohlen M."/>
            <person name="Cardew S."/>
            <person name="Jensie-Markopoulos S."/>
            <person name="Salva-Serra F."/>
            <person name="Jaen-Luchoro D."/>
            <person name="Karlsson R."/>
            <person name="Svensson-Stadler L."/>
            <person name="Chun J."/>
            <person name="Moore E."/>
        </authorList>
    </citation>
    <scope>NUCLEOTIDE SEQUENCE [LARGE SCALE GENOMIC DNA]</scope>
    <source>
        <strain evidence="6 7">CCUG 30977</strain>
    </source>
</reference>
<feature type="domain" description="HTH araC/xylS-type" evidence="5">
    <location>
        <begin position="169"/>
        <end position="266"/>
    </location>
</feature>
<comment type="caution">
    <text evidence="6">The sequence shown here is derived from an EMBL/GenBank/DDBJ whole genome shotgun (WGS) entry which is preliminary data.</text>
</comment>
<dbReference type="Gene3D" id="1.10.10.60">
    <property type="entry name" value="Homeodomain-like"/>
    <property type="match status" value="2"/>
</dbReference>
<dbReference type="PANTHER" id="PTHR11019:SF159">
    <property type="entry name" value="TRANSCRIPTIONAL REGULATOR-RELATED"/>
    <property type="match status" value="1"/>
</dbReference>
<keyword evidence="1" id="KW-0678">Repressor</keyword>
<keyword evidence="4" id="KW-0804">Transcription</keyword>
<organism evidence="6 7">
    <name type="scientific">Ideonella dechloratans</name>
    <dbReference type="NCBI Taxonomy" id="36863"/>
    <lineage>
        <taxon>Bacteria</taxon>
        <taxon>Pseudomonadati</taxon>
        <taxon>Pseudomonadota</taxon>
        <taxon>Betaproteobacteria</taxon>
        <taxon>Burkholderiales</taxon>
        <taxon>Sphaerotilaceae</taxon>
        <taxon>Ideonella</taxon>
    </lineage>
</organism>
<evidence type="ECO:0000313" key="6">
    <source>
        <dbReference type="EMBL" id="KAB0579733.1"/>
    </source>
</evidence>
<evidence type="ECO:0000256" key="1">
    <source>
        <dbReference type="ARBA" id="ARBA00022491"/>
    </source>
</evidence>
<dbReference type="PROSITE" id="PS01124">
    <property type="entry name" value="HTH_ARAC_FAMILY_2"/>
    <property type="match status" value="1"/>
</dbReference>
<dbReference type="FunFam" id="1.10.10.60:FF:000132">
    <property type="entry name" value="AraC family transcriptional regulator"/>
    <property type="match status" value="1"/>
</dbReference>
<dbReference type="OrthoDB" id="2536004at2"/>
<evidence type="ECO:0000256" key="3">
    <source>
        <dbReference type="ARBA" id="ARBA00023125"/>
    </source>
</evidence>
<dbReference type="SMART" id="SM00342">
    <property type="entry name" value="HTH_ARAC"/>
    <property type="match status" value="1"/>
</dbReference>
<dbReference type="GO" id="GO:0043565">
    <property type="term" value="F:sequence-specific DNA binding"/>
    <property type="evidence" value="ECO:0007669"/>
    <property type="project" value="InterPro"/>
</dbReference>
<dbReference type="InterPro" id="IPR014710">
    <property type="entry name" value="RmlC-like_jellyroll"/>
</dbReference>
<evidence type="ECO:0000256" key="2">
    <source>
        <dbReference type="ARBA" id="ARBA00023015"/>
    </source>
</evidence>
<keyword evidence="2" id="KW-0805">Transcription regulation</keyword>
<dbReference type="Pfam" id="PF07883">
    <property type="entry name" value="Cupin_2"/>
    <property type="match status" value="1"/>
</dbReference>
<dbReference type="GO" id="GO:0003700">
    <property type="term" value="F:DNA-binding transcription factor activity"/>
    <property type="evidence" value="ECO:0007669"/>
    <property type="project" value="InterPro"/>
</dbReference>
<dbReference type="SUPFAM" id="SSF46689">
    <property type="entry name" value="Homeodomain-like"/>
    <property type="match status" value="1"/>
</dbReference>
<dbReference type="InterPro" id="IPR018060">
    <property type="entry name" value="HTH_AraC"/>
</dbReference>
<dbReference type="InterPro" id="IPR013096">
    <property type="entry name" value="Cupin_2"/>
</dbReference>
<evidence type="ECO:0000313" key="7">
    <source>
        <dbReference type="Proteomes" id="UP000430120"/>
    </source>
</evidence>
<dbReference type="Gene3D" id="2.60.120.10">
    <property type="entry name" value="Jelly Rolls"/>
    <property type="match status" value="1"/>
</dbReference>
<dbReference type="PANTHER" id="PTHR11019">
    <property type="entry name" value="HTH-TYPE TRANSCRIPTIONAL REGULATOR NIMR"/>
    <property type="match status" value="1"/>
</dbReference>
<sequence length="267" mass="28560">MPPNRQTALRRPQAERRVPRLAALPRPVLARVEALAPGAWSAPHSHPWGQLSYAIEGVLQVETADGCFLAPPERAVWVPAALAHSIHNIGPAQMRSLYVQAGTPGLPTQCQVLEIPPLLRELVLAVCALPEHYDEAGPEGRLVAVTLDQLAQARPAALDLPLPTDARLRRLCSALQADPANTRTWAQWGEAVGLSERSLVRLFQAQTGLAPGAWRRRLRLLLALGPLAAGTKVAAVAAECGYASPSAFITAFSAEFGLTPTQMFAAP</sequence>
<dbReference type="SUPFAM" id="SSF51182">
    <property type="entry name" value="RmlC-like cupins"/>
    <property type="match status" value="1"/>
</dbReference>
<name>A0A643F9Z5_IDEDE</name>
<dbReference type="RefSeq" id="WP_151124850.1">
    <property type="nucleotide sequence ID" value="NZ_CP088081.1"/>
</dbReference>
<dbReference type="PROSITE" id="PS00041">
    <property type="entry name" value="HTH_ARAC_FAMILY_1"/>
    <property type="match status" value="1"/>
</dbReference>
<proteinExistence type="predicted"/>
<keyword evidence="7" id="KW-1185">Reference proteome</keyword>
<dbReference type="CDD" id="cd06124">
    <property type="entry name" value="cupin_NimR-like_N"/>
    <property type="match status" value="1"/>
</dbReference>
<dbReference type="AlphaFoldDB" id="A0A643F9Z5"/>
<accession>A0A643F9Z5</accession>
<protein>
    <submittedName>
        <fullName evidence="6">AraC family transcriptional regulator</fullName>
    </submittedName>
</protein>
<evidence type="ECO:0000259" key="5">
    <source>
        <dbReference type="PROSITE" id="PS01124"/>
    </source>
</evidence>
<dbReference type="Proteomes" id="UP000430120">
    <property type="component" value="Unassembled WGS sequence"/>
</dbReference>